<dbReference type="Proteomes" id="UP001054902">
    <property type="component" value="Unassembled WGS sequence"/>
</dbReference>
<feature type="signal peptide" evidence="2">
    <location>
        <begin position="1"/>
        <end position="20"/>
    </location>
</feature>
<evidence type="ECO:0000256" key="2">
    <source>
        <dbReference type="SAM" id="SignalP"/>
    </source>
</evidence>
<name>A0AAD3CFY1_9STRA</name>
<keyword evidence="2" id="KW-0732">Signal</keyword>
<evidence type="ECO:0000313" key="3">
    <source>
        <dbReference type="EMBL" id="GFH44380.1"/>
    </source>
</evidence>
<gene>
    <name evidence="3" type="ORF">CTEN210_00854</name>
</gene>
<accession>A0AAD3CFY1</accession>
<keyword evidence="4" id="KW-1185">Reference proteome</keyword>
<evidence type="ECO:0000256" key="1">
    <source>
        <dbReference type="SAM" id="MobiDB-lite"/>
    </source>
</evidence>
<reference evidence="3 4" key="1">
    <citation type="journal article" date="2021" name="Sci. Rep.">
        <title>The genome of the diatom Chaetoceros tenuissimus carries an ancient integrated fragment of an extant virus.</title>
        <authorList>
            <person name="Hongo Y."/>
            <person name="Kimura K."/>
            <person name="Takaki Y."/>
            <person name="Yoshida Y."/>
            <person name="Baba S."/>
            <person name="Kobayashi G."/>
            <person name="Nagasaki K."/>
            <person name="Hano T."/>
            <person name="Tomaru Y."/>
        </authorList>
    </citation>
    <scope>NUCLEOTIDE SEQUENCE [LARGE SCALE GENOMIC DNA]</scope>
    <source>
        <strain evidence="3 4">NIES-3715</strain>
    </source>
</reference>
<protein>
    <submittedName>
        <fullName evidence="3">Uncharacterized protein</fullName>
    </submittedName>
</protein>
<proteinExistence type="predicted"/>
<comment type="caution">
    <text evidence="3">The sequence shown here is derived from an EMBL/GenBank/DDBJ whole genome shotgun (WGS) entry which is preliminary data.</text>
</comment>
<sequence length="338" mass="36715">MKFSTKSVLLLSNLVLAVTAQQTKITNLSEVQKKIEEMKGNRNLQGKGINQKRNLPGYNIFSFNSYLETIKYEAGISDTCMAAFREINFFQTEYDLHDPLNQVGDSLVAFEEALFQEYPVPIGQIAVGDSAAKKQCRDNGGQYATLNGTFYADSYITEALLRLGVQGIIGRPGLLGNYQAVIALAIGYAALAEEGPIVLFIIGLILFSIIGSGLSSIEGCVETYNYTDRFVCVPKDESACTDEEIVRMHAVSDSTYYLIHGFDTLLQSITSAAIAYFVAPFPADEGSDVKELTLRTDLLESLPSPDGEGMCSQSVTISNRGKSTKASKAPKGTKSPKA</sequence>
<feature type="region of interest" description="Disordered" evidence="1">
    <location>
        <begin position="300"/>
        <end position="338"/>
    </location>
</feature>
<dbReference type="AlphaFoldDB" id="A0AAD3CFY1"/>
<organism evidence="3 4">
    <name type="scientific">Chaetoceros tenuissimus</name>
    <dbReference type="NCBI Taxonomy" id="426638"/>
    <lineage>
        <taxon>Eukaryota</taxon>
        <taxon>Sar</taxon>
        <taxon>Stramenopiles</taxon>
        <taxon>Ochrophyta</taxon>
        <taxon>Bacillariophyta</taxon>
        <taxon>Coscinodiscophyceae</taxon>
        <taxon>Chaetocerotophycidae</taxon>
        <taxon>Chaetocerotales</taxon>
        <taxon>Chaetocerotaceae</taxon>
        <taxon>Chaetoceros</taxon>
    </lineage>
</organism>
<evidence type="ECO:0000313" key="4">
    <source>
        <dbReference type="Proteomes" id="UP001054902"/>
    </source>
</evidence>
<feature type="chain" id="PRO_5042050630" evidence="2">
    <location>
        <begin position="21"/>
        <end position="338"/>
    </location>
</feature>
<feature type="compositionally biased region" description="Polar residues" evidence="1">
    <location>
        <begin position="311"/>
        <end position="326"/>
    </location>
</feature>
<dbReference type="EMBL" id="BLLK01000019">
    <property type="protein sequence ID" value="GFH44380.1"/>
    <property type="molecule type" value="Genomic_DNA"/>
</dbReference>